<dbReference type="InterPro" id="IPR023796">
    <property type="entry name" value="Serpin_dom"/>
</dbReference>
<dbReference type="GO" id="GO:0004867">
    <property type="term" value="F:serine-type endopeptidase inhibitor activity"/>
    <property type="evidence" value="ECO:0007669"/>
    <property type="project" value="UniProtKB-KW"/>
</dbReference>
<dbReference type="Proteomes" id="UP000494165">
    <property type="component" value="Unassembled WGS sequence"/>
</dbReference>
<accession>A0A8S1CS36</accession>
<dbReference type="OrthoDB" id="671595at2759"/>
<dbReference type="EMBL" id="CADEPI010000057">
    <property type="protein sequence ID" value="CAB3370988.1"/>
    <property type="molecule type" value="Genomic_DNA"/>
</dbReference>
<dbReference type="AlphaFoldDB" id="A0A8S1CS36"/>
<evidence type="ECO:0000313" key="6">
    <source>
        <dbReference type="Proteomes" id="UP000494165"/>
    </source>
</evidence>
<evidence type="ECO:0000256" key="2">
    <source>
        <dbReference type="ARBA" id="ARBA00022690"/>
    </source>
</evidence>
<protein>
    <recommendedName>
        <fullName evidence="4">Serpin domain-containing protein</fullName>
    </recommendedName>
</protein>
<dbReference type="Pfam" id="PF00079">
    <property type="entry name" value="Serpin"/>
    <property type="match status" value="1"/>
</dbReference>
<name>A0A8S1CS36_9INSE</name>
<sequence length="109" mass="12229">MNLLVILHNKYNGLYKLTEKIDHLCVFNKIESTIDLKPYLREMGLADIFEAPDLSGITAEKLRVSKVIQKAVIEVNEEGTVASASSAVGAINRMISKLVFRCDHPFFFS</sequence>
<dbReference type="PANTHER" id="PTHR11461:SF211">
    <property type="entry name" value="GH10112P-RELATED"/>
    <property type="match status" value="1"/>
</dbReference>
<dbReference type="Gene3D" id="3.30.497.10">
    <property type="entry name" value="Antithrombin, subunit I, domain 2"/>
    <property type="match status" value="1"/>
</dbReference>
<reference evidence="5 6" key="1">
    <citation type="submission" date="2020-04" db="EMBL/GenBank/DDBJ databases">
        <authorList>
            <person name="Alioto T."/>
            <person name="Alioto T."/>
            <person name="Gomez Garrido J."/>
        </authorList>
    </citation>
    <scope>NUCLEOTIDE SEQUENCE [LARGE SCALE GENOMIC DNA]</scope>
</reference>
<organism evidence="5 6">
    <name type="scientific">Cloeon dipterum</name>
    <dbReference type="NCBI Taxonomy" id="197152"/>
    <lineage>
        <taxon>Eukaryota</taxon>
        <taxon>Metazoa</taxon>
        <taxon>Ecdysozoa</taxon>
        <taxon>Arthropoda</taxon>
        <taxon>Hexapoda</taxon>
        <taxon>Insecta</taxon>
        <taxon>Pterygota</taxon>
        <taxon>Palaeoptera</taxon>
        <taxon>Ephemeroptera</taxon>
        <taxon>Pisciforma</taxon>
        <taxon>Baetidae</taxon>
        <taxon>Cloeon</taxon>
    </lineage>
</organism>
<dbReference type="InterPro" id="IPR036186">
    <property type="entry name" value="Serpin_sf"/>
</dbReference>
<keyword evidence="6" id="KW-1185">Reference proteome</keyword>
<dbReference type="SUPFAM" id="SSF56574">
    <property type="entry name" value="Serpins"/>
    <property type="match status" value="1"/>
</dbReference>
<dbReference type="Gene3D" id="2.30.39.10">
    <property type="entry name" value="Alpha-1-antitrypsin, domain 1"/>
    <property type="match status" value="1"/>
</dbReference>
<evidence type="ECO:0000259" key="4">
    <source>
        <dbReference type="Pfam" id="PF00079"/>
    </source>
</evidence>
<evidence type="ECO:0000313" key="5">
    <source>
        <dbReference type="EMBL" id="CAB3370988.1"/>
    </source>
</evidence>
<keyword evidence="3" id="KW-0722">Serine protease inhibitor</keyword>
<comment type="similarity">
    <text evidence="1">Belongs to the serpin family.</text>
</comment>
<dbReference type="InterPro" id="IPR000215">
    <property type="entry name" value="Serpin_fam"/>
</dbReference>
<feature type="domain" description="Serpin" evidence="4">
    <location>
        <begin position="29"/>
        <end position="108"/>
    </location>
</feature>
<dbReference type="PANTHER" id="PTHR11461">
    <property type="entry name" value="SERINE PROTEASE INHIBITOR, SERPIN"/>
    <property type="match status" value="1"/>
</dbReference>
<keyword evidence="2" id="KW-0646">Protease inhibitor</keyword>
<dbReference type="GO" id="GO:0005615">
    <property type="term" value="C:extracellular space"/>
    <property type="evidence" value="ECO:0007669"/>
    <property type="project" value="InterPro"/>
</dbReference>
<gene>
    <name evidence="5" type="ORF">CLODIP_2_CD08361</name>
</gene>
<proteinExistence type="inferred from homology"/>
<evidence type="ECO:0000256" key="1">
    <source>
        <dbReference type="ARBA" id="ARBA00009500"/>
    </source>
</evidence>
<dbReference type="InterPro" id="IPR042178">
    <property type="entry name" value="Serpin_sf_1"/>
</dbReference>
<dbReference type="InterPro" id="IPR042185">
    <property type="entry name" value="Serpin_sf_2"/>
</dbReference>
<comment type="caution">
    <text evidence="5">The sequence shown here is derived from an EMBL/GenBank/DDBJ whole genome shotgun (WGS) entry which is preliminary data.</text>
</comment>
<evidence type="ECO:0000256" key="3">
    <source>
        <dbReference type="ARBA" id="ARBA00022900"/>
    </source>
</evidence>